<keyword evidence="10" id="KW-1185">Reference proteome</keyword>
<evidence type="ECO:0000256" key="8">
    <source>
        <dbReference type="SAM" id="Coils"/>
    </source>
</evidence>
<name>G3B386_CANTC</name>
<dbReference type="Pfam" id="PF09812">
    <property type="entry name" value="MRP-L28"/>
    <property type="match status" value="1"/>
</dbReference>
<dbReference type="PANTHER" id="PTHR39150:SF1">
    <property type="entry name" value="LARGE RIBOSOMAL SUBUNIT PROTEIN ML40"/>
    <property type="match status" value="1"/>
</dbReference>
<dbReference type="InterPro" id="IPR042831">
    <property type="entry name" value="Ribosomal_mL40_fung"/>
</dbReference>
<dbReference type="InterPro" id="IPR019192">
    <property type="entry name" value="Ribosomal_mL40"/>
</dbReference>
<comment type="similarity">
    <text evidence="2">Belongs to the mitochondrion-specific ribosomal protein mL40 family.</text>
</comment>
<dbReference type="GO" id="GO:0032543">
    <property type="term" value="P:mitochondrial translation"/>
    <property type="evidence" value="ECO:0007669"/>
    <property type="project" value="InterPro"/>
</dbReference>
<dbReference type="FunFam" id="6.10.250.3440:FF:000001">
    <property type="entry name" value="Mitochondrial ribosomal protein L40"/>
    <property type="match status" value="1"/>
</dbReference>
<evidence type="ECO:0000256" key="3">
    <source>
        <dbReference type="ARBA" id="ARBA00022946"/>
    </source>
</evidence>
<reference evidence="9 10" key="1">
    <citation type="journal article" date="2011" name="Proc. Natl. Acad. Sci. U.S.A.">
        <title>Comparative genomics of xylose-fermenting fungi for enhanced biofuel production.</title>
        <authorList>
            <person name="Wohlbach D.J."/>
            <person name="Kuo A."/>
            <person name="Sato T.K."/>
            <person name="Potts K.M."/>
            <person name="Salamov A.A."/>
            <person name="LaButti K.M."/>
            <person name="Sun H."/>
            <person name="Clum A."/>
            <person name="Pangilinan J.L."/>
            <person name="Lindquist E.A."/>
            <person name="Lucas S."/>
            <person name="Lapidus A."/>
            <person name="Jin M."/>
            <person name="Gunawan C."/>
            <person name="Balan V."/>
            <person name="Dale B.E."/>
            <person name="Jeffries T.W."/>
            <person name="Zinkel R."/>
            <person name="Barry K.W."/>
            <person name="Grigoriev I.V."/>
            <person name="Gasch A.P."/>
        </authorList>
    </citation>
    <scope>NUCLEOTIDE SEQUENCE [LARGE SCALE GENOMIC DNA]</scope>
    <source>
        <strain evidence="10">ATCC 10573 / BCRC 21748 / CBS 615 / JCM 9827 / NBRC 10315 / NRRL Y-1498 / VKM Y-70</strain>
    </source>
</reference>
<evidence type="ECO:0000256" key="6">
    <source>
        <dbReference type="ARBA" id="ARBA00023274"/>
    </source>
</evidence>
<dbReference type="Gene3D" id="6.10.250.3440">
    <property type="match status" value="1"/>
</dbReference>
<dbReference type="AlphaFoldDB" id="G3B386"/>
<evidence type="ECO:0000256" key="1">
    <source>
        <dbReference type="ARBA" id="ARBA00004173"/>
    </source>
</evidence>
<evidence type="ECO:0000313" key="9">
    <source>
        <dbReference type="EMBL" id="EGV64107.1"/>
    </source>
</evidence>
<dbReference type="RefSeq" id="XP_006686421.1">
    <property type="nucleotide sequence ID" value="XM_006686358.1"/>
</dbReference>
<keyword evidence="5" id="KW-0496">Mitochondrion</keyword>
<evidence type="ECO:0000256" key="4">
    <source>
        <dbReference type="ARBA" id="ARBA00022980"/>
    </source>
</evidence>
<keyword evidence="4" id="KW-0689">Ribosomal protein</keyword>
<evidence type="ECO:0000256" key="5">
    <source>
        <dbReference type="ARBA" id="ARBA00023128"/>
    </source>
</evidence>
<gene>
    <name evidence="9" type="ORF">CANTEDRAFT_98094</name>
</gene>
<feature type="coiled-coil region" evidence="8">
    <location>
        <begin position="64"/>
        <end position="91"/>
    </location>
</feature>
<evidence type="ECO:0000313" key="10">
    <source>
        <dbReference type="Proteomes" id="UP000000707"/>
    </source>
</evidence>
<dbReference type="GO" id="GO:0003735">
    <property type="term" value="F:structural constituent of ribosome"/>
    <property type="evidence" value="ECO:0007669"/>
    <property type="project" value="InterPro"/>
</dbReference>
<dbReference type="GO" id="GO:0005739">
    <property type="term" value="C:mitochondrion"/>
    <property type="evidence" value="ECO:0007669"/>
    <property type="project" value="UniProtKB-SubCell"/>
</dbReference>
<keyword evidence="3" id="KW-0809">Transit peptide</keyword>
<evidence type="ECO:0000256" key="2">
    <source>
        <dbReference type="ARBA" id="ARBA00009360"/>
    </source>
</evidence>
<keyword evidence="8" id="KW-0175">Coiled coil</keyword>
<dbReference type="PANTHER" id="PTHR39150">
    <property type="entry name" value="54S RIBOSOMAL PROTEIN L28, MITOCHONDRIAL"/>
    <property type="match status" value="1"/>
</dbReference>
<dbReference type="eggNOG" id="KOG4778">
    <property type="taxonomic scope" value="Eukaryota"/>
</dbReference>
<comment type="subcellular location">
    <subcellularLocation>
        <location evidence="1">Mitochondrion</location>
    </subcellularLocation>
</comment>
<dbReference type="KEGG" id="cten:18250744"/>
<dbReference type="GeneID" id="18250744"/>
<dbReference type="STRING" id="590646.G3B386"/>
<dbReference type="GO" id="GO:0005840">
    <property type="term" value="C:ribosome"/>
    <property type="evidence" value="ECO:0007669"/>
    <property type="project" value="UniProtKB-KW"/>
</dbReference>
<keyword evidence="6" id="KW-0687">Ribonucleoprotein</keyword>
<dbReference type="GO" id="GO:1990904">
    <property type="term" value="C:ribonucleoprotein complex"/>
    <property type="evidence" value="ECO:0007669"/>
    <property type="project" value="UniProtKB-KW"/>
</dbReference>
<accession>G3B386</accession>
<evidence type="ECO:0000256" key="7">
    <source>
        <dbReference type="ARBA" id="ARBA00035192"/>
    </source>
</evidence>
<dbReference type="EMBL" id="GL996521">
    <property type="protein sequence ID" value="EGV64107.1"/>
    <property type="molecule type" value="Genomic_DNA"/>
</dbReference>
<proteinExistence type="inferred from homology"/>
<sequence length="134" mass="15575">MISNTLKITVRTKATTTVNPSTQRVVNQLSALSASRKQPKLIKLSHEDLIKHNTIQNAWKSFTRKQETKRYQQLQQQYESIHNAMDTLKAISPSLYQMANKSDENNWYPLNMRVPTDYPANMPWVYNHKNQGKA</sequence>
<dbReference type="OrthoDB" id="2098203at2759"/>
<protein>
    <recommendedName>
        <fullName evidence="7">Large ribosomal subunit protein mL40</fullName>
    </recommendedName>
</protein>
<dbReference type="Proteomes" id="UP000000707">
    <property type="component" value="Unassembled WGS sequence"/>
</dbReference>
<organism evidence="10">
    <name type="scientific">Candida tenuis (strain ATCC 10573 / BCRC 21748 / CBS 615 / JCM 9827 / NBRC 10315 / NRRL Y-1498 / VKM Y-70)</name>
    <name type="common">Yeast</name>
    <name type="synonym">Yamadazyma tenuis</name>
    <dbReference type="NCBI Taxonomy" id="590646"/>
    <lineage>
        <taxon>Eukaryota</taxon>
        <taxon>Fungi</taxon>
        <taxon>Dikarya</taxon>
        <taxon>Ascomycota</taxon>
        <taxon>Saccharomycotina</taxon>
        <taxon>Pichiomycetes</taxon>
        <taxon>Debaryomycetaceae</taxon>
        <taxon>Yamadazyma</taxon>
    </lineage>
</organism>
<dbReference type="HOGENOM" id="CLU_126124_0_0_1"/>